<proteinExistence type="predicted"/>
<gene>
    <name evidence="1" type="ORF">F8388_016821</name>
</gene>
<dbReference type="PANTHER" id="PTHR31325">
    <property type="entry name" value="OS01G0798800 PROTEIN-RELATED"/>
    <property type="match status" value="1"/>
</dbReference>
<reference evidence="1 2" key="1">
    <citation type="journal article" date="2020" name="bioRxiv">
        <title>Sequence and annotation of 42 cannabis genomes reveals extensive copy number variation in cannabinoid synthesis and pathogen resistance genes.</title>
        <authorList>
            <person name="Mckernan K.J."/>
            <person name="Helbert Y."/>
            <person name="Kane L.T."/>
            <person name="Ebling H."/>
            <person name="Zhang L."/>
            <person name="Liu B."/>
            <person name="Eaton Z."/>
            <person name="Mclaughlin S."/>
            <person name="Kingan S."/>
            <person name="Baybayan P."/>
            <person name="Concepcion G."/>
            <person name="Jordan M."/>
            <person name="Riva A."/>
            <person name="Barbazuk W."/>
            <person name="Harkins T."/>
        </authorList>
    </citation>
    <scope>NUCLEOTIDE SEQUENCE [LARGE SCALE GENOMIC DNA]</scope>
    <source>
        <strain evidence="2">cv. Jamaican Lion 4</strain>
        <tissue evidence="1">Leaf</tissue>
    </source>
</reference>
<accession>A0A7J6ERI2</accession>
<organism evidence="1 2">
    <name type="scientific">Cannabis sativa</name>
    <name type="common">Hemp</name>
    <name type="synonym">Marijuana</name>
    <dbReference type="NCBI Taxonomy" id="3483"/>
    <lineage>
        <taxon>Eukaryota</taxon>
        <taxon>Viridiplantae</taxon>
        <taxon>Streptophyta</taxon>
        <taxon>Embryophyta</taxon>
        <taxon>Tracheophyta</taxon>
        <taxon>Spermatophyta</taxon>
        <taxon>Magnoliopsida</taxon>
        <taxon>eudicotyledons</taxon>
        <taxon>Gunneridae</taxon>
        <taxon>Pentapetalae</taxon>
        <taxon>rosids</taxon>
        <taxon>fabids</taxon>
        <taxon>Rosales</taxon>
        <taxon>Cannabaceae</taxon>
        <taxon>Cannabis</taxon>
    </lineage>
</organism>
<dbReference type="AlphaFoldDB" id="A0A7J6ERI2"/>
<evidence type="ECO:0000313" key="2">
    <source>
        <dbReference type="Proteomes" id="UP000525078"/>
    </source>
</evidence>
<name>A0A7J6ERI2_CANSA</name>
<dbReference type="Pfam" id="PF04578">
    <property type="entry name" value="DUF594"/>
    <property type="match status" value="1"/>
</dbReference>
<sequence length="145" mass="16373">MFYLLVVQPTMLSQEMGNLSIVLQDTQAEAIKFFKKHSISHHKEACKKLNSIETPYRPASVKGSKSKSLLFDACILAKQLHNLQELQWQVMAQVWIELMSYAAINCSPATHAQLPSRGGELLTFTWLLMYHLGLGTQFSEQVPHG</sequence>
<comment type="caution">
    <text evidence="1">The sequence shown here is derived from an EMBL/GenBank/DDBJ whole genome shotgun (WGS) entry which is preliminary data.</text>
</comment>
<dbReference type="Proteomes" id="UP000525078">
    <property type="component" value="Unassembled WGS sequence"/>
</dbReference>
<dbReference type="EMBL" id="JAATIP010000196">
    <property type="protein sequence ID" value="KAF4361012.1"/>
    <property type="molecule type" value="Genomic_DNA"/>
</dbReference>
<protein>
    <submittedName>
        <fullName evidence="1">Uncharacterized protein</fullName>
    </submittedName>
</protein>
<evidence type="ECO:0000313" key="1">
    <source>
        <dbReference type="EMBL" id="KAF4361012.1"/>
    </source>
</evidence>
<dbReference type="InterPro" id="IPR007658">
    <property type="entry name" value="DUF594"/>
</dbReference>